<reference evidence="1 2" key="1">
    <citation type="submission" date="2020-12" db="EMBL/GenBank/DDBJ databases">
        <title>Genome public.</title>
        <authorList>
            <person name="Sun Q."/>
        </authorList>
    </citation>
    <scope>NUCLEOTIDE SEQUENCE [LARGE SCALE GENOMIC DNA]</scope>
    <source>
        <strain evidence="1 2">CCM 8864</strain>
    </source>
</reference>
<accession>A0ABS0VZ38</accession>
<dbReference type="InterPro" id="IPR011055">
    <property type="entry name" value="Dup_hybrid_motif"/>
</dbReference>
<sequence>MPFFSGSRKKLWVFLLALVLFLVIFVVVLGSGEDKCEKPAGSRSRGSAASASVNADGLAYPIDPATPMSSGYGPRDGGFHYGVDLAGPHGTPIYAYADGVVKYA</sequence>
<dbReference type="RefSeq" id="WP_198737075.1">
    <property type="nucleotide sequence ID" value="NZ_JAEIOT010000016.1"/>
</dbReference>
<dbReference type="Proteomes" id="UP000625574">
    <property type="component" value="Unassembled WGS sequence"/>
</dbReference>
<comment type="caution">
    <text evidence="1">The sequence shown here is derived from an EMBL/GenBank/DDBJ whole genome shotgun (WGS) entry which is preliminary data.</text>
</comment>
<evidence type="ECO:0000313" key="2">
    <source>
        <dbReference type="Proteomes" id="UP000625574"/>
    </source>
</evidence>
<name>A0ABS0VZ38_9CORY</name>
<dbReference type="Gene3D" id="2.70.70.10">
    <property type="entry name" value="Glucose Permease (Domain IIA)"/>
    <property type="match status" value="1"/>
</dbReference>
<dbReference type="SUPFAM" id="SSF51261">
    <property type="entry name" value="Duplicated hybrid motif"/>
    <property type="match status" value="1"/>
</dbReference>
<dbReference type="EMBL" id="JAEIOT010000016">
    <property type="protein sequence ID" value="MBI9001609.1"/>
    <property type="molecule type" value="Genomic_DNA"/>
</dbReference>
<protein>
    <submittedName>
        <fullName evidence="1">Uncharacterized protein</fullName>
    </submittedName>
</protein>
<keyword evidence="2" id="KW-1185">Reference proteome</keyword>
<proteinExistence type="predicted"/>
<organism evidence="1 2">
    <name type="scientific">Corynebacterium marambiense</name>
    <dbReference type="NCBI Taxonomy" id="2765364"/>
    <lineage>
        <taxon>Bacteria</taxon>
        <taxon>Bacillati</taxon>
        <taxon>Actinomycetota</taxon>
        <taxon>Actinomycetes</taxon>
        <taxon>Mycobacteriales</taxon>
        <taxon>Corynebacteriaceae</taxon>
        <taxon>Corynebacterium</taxon>
    </lineage>
</organism>
<gene>
    <name evidence="1" type="ORF">JDV76_11660</name>
</gene>
<evidence type="ECO:0000313" key="1">
    <source>
        <dbReference type="EMBL" id="MBI9001609.1"/>
    </source>
</evidence>